<dbReference type="GO" id="GO:0006396">
    <property type="term" value="P:RNA processing"/>
    <property type="evidence" value="ECO:0007669"/>
    <property type="project" value="InterPro"/>
</dbReference>
<dbReference type="GO" id="GO:0003972">
    <property type="term" value="F:RNA ligase (ATP) activity"/>
    <property type="evidence" value="ECO:0007669"/>
    <property type="project" value="TreeGrafter"/>
</dbReference>
<evidence type="ECO:0000256" key="6">
    <source>
        <dbReference type="ARBA" id="ARBA00023134"/>
    </source>
</evidence>
<feature type="binding site" evidence="11">
    <location>
        <position position="143"/>
    </location>
    <ligand>
        <name>Mn(2+)</name>
        <dbReference type="ChEBI" id="CHEBI:29035"/>
        <label>1</label>
    </ligand>
</feature>
<dbReference type="NCBIfam" id="TIGR03073">
    <property type="entry name" value="release_rtcB"/>
    <property type="match status" value="1"/>
</dbReference>
<evidence type="ECO:0000256" key="5">
    <source>
        <dbReference type="ARBA" id="ARBA00022800"/>
    </source>
</evidence>
<feature type="binding site" evidence="10">
    <location>
        <begin position="142"/>
        <end position="146"/>
    </location>
    <ligand>
        <name>GMP</name>
        <dbReference type="ChEBI" id="CHEBI:58115"/>
    </ligand>
</feature>
<comment type="catalytic activity">
    <reaction evidence="8">
        <text>a 3'-end 3'-phospho-ribonucleotide-RNA + a 5'-end dephospho-ribonucleoside-RNA + GTP = a ribonucleotidyl-ribonucleotide-RNA + GMP + diphosphate</text>
        <dbReference type="Rhea" id="RHEA:68076"/>
        <dbReference type="Rhea" id="RHEA-COMP:10463"/>
        <dbReference type="Rhea" id="RHEA-COMP:13936"/>
        <dbReference type="Rhea" id="RHEA-COMP:17355"/>
        <dbReference type="ChEBI" id="CHEBI:33019"/>
        <dbReference type="ChEBI" id="CHEBI:37565"/>
        <dbReference type="ChEBI" id="CHEBI:58115"/>
        <dbReference type="ChEBI" id="CHEBI:83062"/>
        <dbReference type="ChEBI" id="CHEBI:138284"/>
        <dbReference type="ChEBI" id="CHEBI:173118"/>
        <dbReference type="EC" id="6.5.1.8"/>
    </reaction>
</comment>
<evidence type="ECO:0000256" key="2">
    <source>
        <dbReference type="ARBA" id="ARBA00022598"/>
    </source>
</evidence>
<dbReference type="InterPro" id="IPR001233">
    <property type="entry name" value="RtcB"/>
</dbReference>
<dbReference type="InterPro" id="IPR036025">
    <property type="entry name" value="RtcB-like_sf"/>
</dbReference>
<keyword evidence="6 10" id="KW-0342">GTP-binding</keyword>
<keyword evidence="3 11" id="KW-0479">Metal-binding</keyword>
<gene>
    <name evidence="12" type="ORF">H1D41_11530</name>
</gene>
<dbReference type="EMBL" id="JADCKQ010000008">
    <property type="protein sequence ID" value="MBI1494269.1"/>
    <property type="molecule type" value="Genomic_DNA"/>
</dbReference>
<evidence type="ECO:0000256" key="11">
    <source>
        <dbReference type="PIRSR" id="PIRSR601233-3"/>
    </source>
</evidence>
<evidence type="ECO:0000313" key="13">
    <source>
        <dbReference type="Proteomes" id="UP000640583"/>
    </source>
</evidence>
<comment type="cofactor">
    <cofactor evidence="11">
        <name>Mn(2+)</name>
        <dbReference type="ChEBI" id="CHEBI:29035"/>
    </cofactor>
    <text evidence="11">Binds 2 manganese ions per subunit.</text>
</comment>
<dbReference type="PANTHER" id="PTHR11118">
    <property type="entry name" value="RNA-SPLICING LIGASE RTCB HOMOLOG"/>
    <property type="match status" value="1"/>
</dbReference>
<keyword evidence="4 10" id="KW-0547">Nucleotide-binding</keyword>
<evidence type="ECO:0000256" key="10">
    <source>
        <dbReference type="PIRSR" id="PIRSR601233-2"/>
    </source>
</evidence>
<dbReference type="GO" id="GO:0046872">
    <property type="term" value="F:metal ion binding"/>
    <property type="evidence" value="ECO:0007669"/>
    <property type="project" value="UniProtKB-KW"/>
</dbReference>
<dbReference type="Proteomes" id="UP000640583">
    <property type="component" value="Unassembled WGS sequence"/>
</dbReference>
<sequence>MGNFASGRVLPAKKGGAAIHLYYNENAWIEGRAEDQLQQVACLEGVRAVAAFPDLHPGKYGPVGCAVLSDKLHPQLVGSDIGCGMALYALDLPLRRWKPDKMAAKLRCLAEPNGWDVSGDLLQSGLPGDLFAGALGTIGTGNHFCEVQRVVQADPESGLKKDQLCLLVHSGSRGLGHQFLQDVLADGLVAYDPASEEGRAWLERHDQAAIWARLNRQIIAERAAHALRCNLTPISDCAHNLVTQKQGAWLHRKGAAQLQDLVPLAGTRATESFLLKPGAGGGTALNSCAHGAGRRYDRASMHGRVSKAKSSLEALRRPTANGRVICEDKAMLIEEAPQAYKSAADVANDLARFDVANVVATLAPLMTFKHAKTGGRHD</sequence>
<keyword evidence="5" id="KW-0692">RNA repair</keyword>
<evidence type="ECO:0000256" key="9">
    <source>
        <dbReference type="PIRSR" id="PIRSR601233-1"/>
    </source>
</evidence>
<accession>A0A8J7IY16</accession>
<feature type="binding site" evidence="10">
    <location>
        <begin position="239"/>
        <end position="240"/>
    </location>
    <ligand>
        <name>GMP</name>
        <dbReference type="ChEBI" id="CHEBI:58115"/>
    </ligand>
</feature>
<dbReference type="GO" id="GO:0170057">
    <property type="term" value="F:RNA ligase (GTP) activity"/>
    <property type="evidence" value="ECO:0007669"/>
    <property type="project" value="UniProtKB-EC"/>
</dbReference>
<dbReference type="AlphaFoldDB" id="A0A8J7IY16"/>
<feature type="binding site" evidence="10">
    <location>
        <position position="369"/>
    </location>
    <ligand>
        <name>GMP</name>
        <dbReference type="ChEBI" id="CHEBI:58115"/>
    </ligand>
</feature>
<evidence type="ECO:0000256" key="8">
    <source>
        <dbReference type="ARBA" id="ARBA00047746"/>
    </source>
</evidence>
<reference evidence="12" key="1">
    <citation type="submission" date="2020-10" db="EMBL/GenBank/DDBJ databases">
        <title>Paenihalocynthiibacter styelae gen. nov., sp. nov., isolated from stalked sea squirt Styela clava.</title>
        <authorList>
            <person name="Kim Y.-O."/>
            <person name="Yoon J.-H."/>
        </authorList>
    </citation>
    <scope>NUCLEOTIDE SEQUENCE</scope>
    <source>
        <strain evidence="12">MYP1-1</strain>
    </source>
</reference>
<dbReference type="GO" id="GO:0042245">
    <property type="term" value="P:RNA repair"/>
    <property type="evidence" value="ECO:0007669"/>
    <property type="project" value="UniProtKB-KW"/>
</dbReference>
<keyword evidence="13" id="KW-1185">Reference proteome</keyword>
<dbReference type="Pfam" id="PF01139">
    <property type="entry name" value="RtcB"/>
    <property type="match status" value="2"/>
</dbReference>
<keyword evidence="2 12" id="KW-0436">Ligase</keyword>
<feature type="binding site" evidence="11">
    <location>
        <position position="169"/>
    </location>
    <ligand>
        <name>Mn(2+)</name>
        <dbReference type="ChEBI" id="CHEBI:29035"/>
        <label>2</label>
    </ligand>
</feature>
<organism evidence="12 13">
    <name type="scientific">Halocynthiibacter styelae</name>
    <dbReference type="NCBI Taxonomy" id="2761955"/>
    <lineage>
        <taxon>Bacteria</taxon>
        <taxon>Pseudomonadati</taxon>
        <taxon>Pseudomonadota</taxon>
        <taxon>Alphaproteobacteria</taxon>
        <taxon>Rhodobacterales</taxon>
        <taxon>Paracoccaceae</taxon>
        <taxon>Halocynthiibacter</taxon>
    </lineage>
</organism>
<proteinExistence type="predicted"/>
<dbReference type="EC" id="6.5.1.8" evidence="1"/>
<keyword evidence="7 11" id="KW-0464">Manganese</keyword>
<evidence type="ECO:0000256" key="4">
    <source>
        <dbReference type="ARBA" id="ARBA00022741"/>
    </source>
</evidence>
<dbReference type="InterPro" id="IPR017510">
    <property type="entry name" value="RtcB2"/>
</dbReference>
<evidence type="ECO:0000256" key="3">
    <source>
        <dbReference type="ARBA" id="ARBA00022723"/>
    </source>
</evidence>
<evidence type="ECO:0000256" key="1">
    <source>
        <dbReference type="ARBA" id="ARBA00012726"/>
    </source>
</evidence>
<protein>
    <recommendedName>
        <fullName evidence="1">3'-phosphate/5'-hydroxy nucleic acid ligase</fullName>
        <ecNumber evidence="1">6.5.1.8</ecNumber>
    </recommendedName>
</protein>
<dbReference type="SUPFAM" id="SSF103365">
    <property type="entry name" value="Hypothetical protein PH1602"/>
    <property type="match status" value="1"/>
</dbReference>
<dbReference type="Gene3D" id="3.90.1860.10">
    <property type="entry name" value="tRNA-splicing ligase RtcB"/>
    <property type="match status" value="1"/>
</dbReference>
<evidence type="ECO:0000313" key="12">
    <source>
        <dbReference type="EMBL" id="MBI1494269.1"/>
    </source>
</evidence>
<feature type="binding site" evidence="10">
    <location>
        <position position="272"/>
    </location>
    <ligand>
        <name>GMP</name>
        <dbReference type="ChEBI" id="CHEBI:58115"/>
    </ligand>
</feature>
<evidence type="ECO:0000256" key="7">
    <source>
        <dbReference type="ARBA" id="ARBA00023211"/>
    </source>
</evidence>
<name>A0A8J7IY16_9RHOB</name>
<feature type="binding site" evidence="11">
    <location>
        <position position="239"/>
    </location>
    <ligand>
        <name>Mn(2+)</name>
        <dbReference type="ChEBI" id="CHEBI:29035"/>
        <label>2</label>
    </ligand>
</feature>
<dbReference type="PANTHER" id="PTHR11118:SF1">
    <property type="entry name" value="RNA-SPLICING LIGASE RTCB HOMOLOG"/>
    <property type="match status" value="1"/>
</dbReference>
<comment type="caution">
    <text evidence="12">The sequence shown here is derived from an EMBL/GenBank/DDBJ whole genome shotgun (WGS) entry which is preliminary data.</text>
</comment>
<dbReference type="GO" id="GO:0005525">
    <property type="term" value="F:GTP binding"/>
    <property type="evidence" value="ECO:0007669"/>
    <property type="project" value="UniProtKB-KW"/>
</dbReference>
<feature type="active site" description="GMP-histidine intermediate" evidence="9">
    <location>
        <position position="290"/>
    </location>
</feature>
<feature type="binding site" evidence="10">
    <location>
        <begin position="290"/>
        <end position="293"/>
    </location>
    <ligand>
        <name>GMP</name>
        <dbReference type="ChEBI" id="CHEBI:58115"/>
    </ligand>
</feature>